<evidence type="ECO:0000256" key="1">
    <source>
        <dbReference type="ARBA" id="ARBA00004123"/>
    </source>
</evidence>
<comment type="caution">
    <text evidence="8">The sequence shown here is derived from an EMBL/GenBank/DDBJ whole genome shotgun (WGS) entry which is preliminary data.</text>
</comment>
<comment type="subcellular location">
    <subcellularLocation>
        <location evidence="1">Nucleus</location>
    </subcellularLocation>
</comment>
<organism evidence="8 9">
    <name type="scientific">Brachionus plicatilis</name>
    <name type="common">Marine rotifer</name>
    <name type="synonym">Brachionus muelleri</name>
    <dbReference type="NCBI Taxonomy" id="10195"/>
    <lineage>
        <taxon>Eukaryota</taxon>
        <taxon>Metazoa</taxon>
        <taxon>Spiralia</taxon>
        <taxon>Gnathifera</taxon>
        <taxon>Rotifera</taxon>
        <taxon>Eurotatoria</taxon>
        <taxon>Monogononta</taxon>
        <taxon>Pseudotrocha</taxon>
        <taxon>Ploima</taxon>
        <taxon>Brachionidae</taxon>
        <taxon>Brachionus</taxon>
    </lineage>
</organism>
<dbReference type="Pfam" id="PF05712">
    <property type="entry name" value="MRG"/>
    <property type="match status" value="1"/>
</dbReference>
<dbReference type="EMBL" id="REGN01001323">
    <property type="protein sequence ID" value="RNA35449.1"/>
    <property type="molecule type" value="Genomic_DNA"/>
</dbReference>
<dbReference type="STRING" id="10195.A0A3M7SI95"/>
<dbReference type="GO" id="GO:0005634">
    <property type="term" value="C:nucleus"/>
    <property type="evidence" value="ECO:0007669"/>
    <property type="project" value="UniProtKB-SubCell"/>
</dbReference>
<dbReference type="Pfam" id="PF22732">
    <property type="entry name" value="MSL3_chromo-like"/>
    <property type="match status" value="1"/>
</dbReference>
<dbReference type="InterPro" id="IPR016197">
    <property type="entry name" value="Chromo-like_dom_sf"/>
</dbReference>
<dbReference type="Gene3D" id="2.30.30.140">
    <property type="match status" value="1"/>
</dbReference>
<dbReference type="GO" id="GO:0006325">
    <property type="term" value="P:chromatin organization"/>
    <property type="evidence" value="ECO:0007669"/>
    <property type="project" value="UniProtKB-KW"/>
</dbReference>
<dbReference type="InterPro" id="IPR026541">
    <property type="entry name" value="MRG_dom"/>
</dbReference>
<dbReference type="PIRSF" id="PIRSF038133">
    <property type="entry name" value="HAT_Nua4_EAF3/MRG15"/>
    <property type="match status" value="1"/>
</dbReference>
<keyword evidence="2" id="KW-0156">Chromatin regulator</keyword>
<dbReference type="AlphaFoldDB" id="A0A3M7SI95"/>
<dbReference type="PANTHER" id="PTHR10880">
    <property type="entry name" value="MORTALITY FACTOR 4-LIKE PROTEIN"/>
    <property type="match status" value="1"/>
</dbReference>
<protein>
    <submittedName>
        <fullName evidence="8">Mortality factor 4 1 isoform X2</fullName>
    </submittedName>
</protein>
<dbReference type="SMART" id="SM00298">
    <property type="entry name" value="CHROMO"/>
    <property type="match status" value="1"/>
</dbReference>
<keyword evidence="5" id="KW-0539">Nucleus</keyword>
<evidence type="ECO:0000256" key="6">
    <source>
        <dbReference type="SAM" id="MobiDB-lite"/>
    </source>
</evidence>
<dbReference type="GO" id="GO:0006355">
    <property type="term" value="P:regulation of DNA-templated transcription"/>
    <property type="evidence" value="ECO:0007669"/>
    <property type="project" value="InterPro"/>
</dbReference>
<feature type="compositionally biased region" description="Low complexity" evidence="6">
    <location>
        <begin position="106"/>
        <end position="124"/>
    </location>
</feature>
<evidence type="ECO:0000256" key="4">
    <source>
        <dbReference type="ARBA" id="ARBA00023163"/>
    </source>
</evidence>
<dbReference type="PANTHER" id="PTHR10880:SF48">
    <property type="entry name" value="MORTALITY FACTOR 4 LIKE 2"/>
    <property type="match status" value="1"/>
</dbReference>
<evidence type="ECO:0000313" key="9">
    <source>
        <dbReference type="Proteomes" id="UP000276133"/>
    </source>
</evidence>
<feature type="domain" description="Chromo" evidence="7">
    <location>
        <begin position="16"/>
        <end position="85"/>
    </location>
</feature>
<gene>
    <name evidence="8" type="ORF">BpHYR1_010490</name>
</gene>
<accession>A0A3M7SI95</accession>
<reference evidence="8 9" key="1">
    <citation type="journal article" date="2018" name="Sci. Rep.">
        <title>Genomic signatures of local adaptation to the degree of environmental predictability in rotifers.</title>
        <authorList>
            <person name="Franch-Gras L."/>
            <person name="Hahn C."/>
            <person name="Garcia-Roger E.M."/>
            <person name="Carmona M.J."/>
            <person name="Serra M."/>
            <person name="Gomez A."/>
        </authorList>
    </citation>
    <scope>NUCLEOTIDE SEQUENCE [LARGE SCALE GENOMIC DNA]</scope>
    <source>
        <strain evidence="8">HYR1</strain>
    </source>
</reference>
<dbReference type="GO" id="GO:0035267">
    <property type="term" value="C:NuA4 histone acetyltransferase complex"/>
    <property type="evidence" value="ECO:0007669"/>
    <property type="project" value="TreeGrafter"/>
</dbReference>
<dbReference type="InterPro" id="IPR038217">
    <property type="entry name" value="MRG_C_sf"/>
</dbReference>
<dbReference type="InterPro" id="IPR000953">
    <property type="entry name" value="Chromo/chromo_shadow_dom"/>
</dbReference>
<keyword evidence="9" id="KW-1185">Reference proteome</keyword>
<dbReference type="SUPFAM" id="SSF54160">
    <property type="entry name" value="Chromo domain-like"/>
    <property type="match status" value="1"/>
</dbReference>
<dbReference type="Proteomes" id="UP000276133">
    <property type="component" value="Unassembled WGS sequence"/>
</dbReference>
<dbReference type="Gene3D" id="1.10.274.30">
    <property type="entry name" value="MRG domain"/>
    <property type="match status" value="1"/>
</dbReference>
<feature type="region of interest" description="Disordered" evidence="6">
    <location>
        <begin position="81"/>
        <end position="142"/>
    </location>
</feature>
<dbReference type="InterPro" id="IPR008676">
    <property type="entry name" value="MRG"/>
</dbReference>
<proteinExistence type="predicted"/>
<dbReference type="InterPro" id="IPR053820">
    <property type="entry name" value="MSL3_chromo-like"/>
</dbReference>
<evidence type="ECO:0000259" key="7">
    <source>
        <dbReference type="SMART" id="SM00298"/>
    </source>
</evidence>
<keyword evidence="3" id="KW-0805">Transcription regulation</keyword>
<evidence type="ECO:0000256" key="5">
    <source>
        <dbReference type="ARBA" id="ARBA00023242"/>
    </source>
</evidence>
<sequence>MKNSATKSKAASCQPKFIEGEKILCYHGTYIYEAKCIKFEKIRSNEYQYFVHYNGWNKNWDEWVPAKRILKFNNENIKKQKQLQNEAKKKVTLNGRKNTKHKEDFSSCSSTCSTSDTASSSYFSEKSAPKSRKRTLNSEAGQGPVESKKICILDLTKRDREKPDEENSETLGKNLNILIPESLKMWLIDDFDLIIQQNKIIRLPSKNNVESILSNYAESKKNPNFLNEWDTMDEERIELDKKYAQYLNETINGLLKYFDAMLGSQLLYKFERLQYSELLKLEKPVSHLYGPIHFLRLVEKLNQILFSTSPVEGESLEILVYFINDILVYFERNIKFFFDQNDYITVPPFYIRATI</sequence>
<evidence type="ECO:0000313" key="8">
    <source>
        <dbReference type="EMBL" id="RNA35449.1"/>
    </source>
</evidence>
<name>A0A3M7SI95_BRAPC</name>
<keyword evidence="4" id="KW-0804">Transcription</keyword>
<evidence type="ECO:0000256" key="3">
    <source>
        <dbReference type="ARBA" id="ARBA00023015"/>
    </source>
</evidence>
<evidence type="ECO:0000256" key="2">
    <source>
        <dbReference type="ARBA" id="ARBA00022853"/>
    </source>
</evidence>
<dbReference type="OrthoDB" id="124855at2759"/>
<dbReference type="PROSITE" id="PS51640">
    <property type="entry name" value="MRG"/>
    <property type="match status" value="1"/>
</dbReference>